<comment type="caution">
    <text evidence="4">The sequence shown here is derived from an EMBL/GenBank/DDBJ whole genome shotgun (WGS) entry which is preliminary data.</text>
</comment>
<evidence type="ECO:0000256" key="2">
    <source>
        <dbReference type="ARBA" id="ARBA00022737"/>
    </source>
</evidence>
<accession>A0AAD6P636</accession>
<name>A0AAD6P636_9ROSI</name>
<dbReference type="PANTHER" id="PTHR47447:SF21">
    <property type="entry name" value="PENTACOTRIPEPTIDE-REPEAT REGION OF PRORP DOMAIN-CONTAINING PROTEIN"/>
    <property type="match status" value="1"/>
</dbReference>
<dbReference type="EMBL" id="JAPFFJ010000010">
    <property type="protein sequence ID" value="KAJ6418257.1"/>
    <property type="molecule type" value="Genomic_DNA"/>
</dbReference>
<keyword evidence="2" id="KW-0677">Repeat</keyword>
<evidence type="ECO:0000256" key="1">
    <source>
        <dbReference type="ARBA" id="ARBA00007626"/>
    </source>
</evidence>
<dbReference type="InterPro" id="IPR002885">
    <property type="entry name" value="PPR_rpt"/>
</dbReference>
<dbReference type="Gene3D" id="1.25.40.10">
    <property type="entry name" value="Tetratricopeptide repeat domain"/>
    <property type="match status" value="2"/>
</dbReference>
<dbReference type="NCBIfam" id="TIGR00756">
    <property type="entry name" value="PPR"/>
    <property type="match status" value="3"/>
</dbReference>
<dbReference type="Pfam" id="PF13812">
    <property type="entry name" value="PPR_3"/>
    <property type="match status" value="1"/>
</dbReference>
<feature type="repeat" description="PPR" evidence="3">
    <location>
        <begin position="9"/>
        <end position="43"/>
    </location>
</feature>
<organism evidence="4 5">
    <name type="scientific">Salix udensis</name>
    <dbReference type="NCBI Taxonomy" id="889485"/>
    <lineage>
        <taxon>Eukaryota</taxon>
        <taxon>Viridiplantae</taxon>
        <taxon>Streptophyta</taxon>
        <taxon>Embryophyta</taxon>
        <taxon>Tracheophyta</taxon>
        <taxon>Spermatophyta</taxon>
        <taxon>Magnoliopsida</taxon>
        <taxon>eudicotyledons</taxon>
        <taxon>Gunneridae</taxon>
        <taxon>Pentapetalae</taxon>
        <taxon>rosids</taxon>
        <taxon>fabids</taxon>
        <taxon>Malpighiales</taxon>
        <taxon>Salicaceae</taxon>
        <taxon>Saliceae</taxon>
        <taxon>Salix</taxon>
    </lineage>
</organism>
<evidence type="ECO:0000256" key="3">
    <source>
        <dbReference type="PROSITE-ProRule" id="PRU00708"/>
    </source>
</evidence>
<comment type="similarity">
    <text evidence="1">Belongs to the PPR family. P subfamily.</text>
</comment>
<dbReference type="Pfam" id="PF01535">
    <property type="entry name" value="PPR"/>
    <property type="match status" value="1"/>
</dbReference>
<reference evidence="4 5" key="1">
    <citation type="journal article" date="2023" name="Int. J. Mol. Sci.">
        <title>De Novo Assembly and Annotation of 11 Diverse Shrub Willow (Salix) Genomes Reveals Novel Gene Organization in Sex-Linked Regions.</title>
        <authorList>
            <person name="Hyden B."/>
            <person name="Feng K."/>
            <person name="Yates T.B."/>
            <person name="Jawdy S."/>
            <person name="Cereghino C."/>
            <person name="Smart L.B."/>
            <person name="Muchero W."/>
        </authorList>
    </citation>
    <scope>NUCLEOTIDE SEQUENCE [LARGE SCALE GENOMIC DNA]</scope>
    <source>
        <tissue evidence="4">Shoot tip</tissue>
    </source>
</reference>
<dbReference type="PANTHER" id="PTHR47447">
    <property type="entry name" value="OS03G0856100 PROTEIN"/>
    <property type="match status" value="1"/>
</dbReference>
<dbReference type="InterPro" id="IPR011990">
    <property type="entry name" value="TPR-like_helical_dom_sf"/>
</dbReference>
<gene>
    <name evidence="4" type="ORF">OIU84_001607</name>
</gene>
<keyword evidence="5" id="KW-1185">Reference proteome</keyword>
<feature type="repeat" description="PPR" evidence="3">
    <location>
        <begin position="90"/>
        <end position="124"/>
    </location>
</feature>
<evidence type="ECO:0000313" key="4">
    <source>
        <dbReference type="EMBL" id="KAJ6418257.1"/>
    </source>
</evidence>
<evidence type="ECO:0000313" key="5">
    <source>
        <dbReference type="Proteomes" id="UP001162972"/>
    </source>
</evidence>
<protein>
    <recommendedName>
        <fullName evidence="6">Pentatricopeptide repeat-containing protein</fullName>
    </recommendedName>
</protein>
<dbReference type="PROSITE" id="PS51375">
    <property type="entry name" value="PPR"/>
    <property type="match status" value="2"/>
</dbReference>
<sequence>MESHGVVPDRCSYSSIIQILAGADLPDKAKHYLKKMQEAGLGLYNEMIGFNVKPDVIVYGVLINTFADAGSVKATLSYVDAMKRAGLSGNIVIYNTLIKFYTKVGYLKEAEETYQLLQSSDSGPDAYSSNCMTDLYSEQSMIKQTEKIFESLREKHK</sequence>
<dbReference type="AlphaFoldDB" id="A0AAD6P636"/>
<evidence type="ECO:0008006" key="6">
    <source>
        <dbReference type="Google" id="ProtNLM"/>
    </source>
</evidence>
<dbReference type="Proteomes" id="UP001162972">
    <property type="component" value="Chromosome 12"/>
</dbReference>
<proteinExistence type="inferred from homology"/>